<feature type="region of interest" description="Disordered" evidence="1">
    <location>
        <begin position="134"/>
        <end position="236"/>
    </location>
</feature>
<name>A0A6J4S3T4_9ACTN</name>
<evidence type="ECO:0000313" key="2">
    <source>
        <dbReference type="EMBL" id="CAA9488042.1"/>
    </source>
</evidence>
<gene>
    <name evidence="2" type="ORF">AVDCRST_MAG69-1179</name>
</gene>
<reference evidence="2" key="1">
    <citation type="submission" date="2020-02" db="EMBL/GenBank/DDBJ databases">
        <authorList>
            <person name="Meier V. D."/>
        </authorList>
    </citation>
    <scope>NUCLEOTIDE SEQUENCE</scope>
    <source>
        <strain evidence="2">AVDCRST_MAG69</strain>
    </source>
</reference>
<organism evidence="2">
    <name type="scientific">uncultured Solirubrobacteraceae bacterium</name>
    <dbReference type="NCBI Taxonomy" id="1162706"/>
    <lineage>
        <taxon>Bacteria</taxon>
        <taxon>Bacillati</taxon>
        <taxon>Actinomycetota</taxon>
        <taxon>Thermoleophilia</taxon>
        <taxon>Solirubrobacterales</taxon>
        <taxon>Solirubrobacteraceae</taxon>
        <taxon>environmental samples</taxon>
    </lineage>
</organism>
<feature type="region of interest" description="Disordered" evidence="1">
    <location>
        <begin position="41"/>
        <end position="121"/>
    </location>
</feature>
<feature type="compositionally biased region" description="Basic and acidic residues" evidence="1">
    <location>
        <begin position="158"/>
        <end position="181"/>
    </location>
</feature>
<feature type="compositionally biased region" description="Low complexity" evidence="1">
    <location>
        <begin position="375"/>
        <end position="396"/>
    </location>
</feature>
<protein>
    <submittedName>
        <fullName evidence="2">Eukaryotic-type low-affinity urea transporter</fullName>
    </submittedName>
</protein>
<feature type="compositionally biased region" description="Basic and acidic residues" evidence="1">
    <location>
        <begin position="48"/>
        <end position="63"/>
    </location>
</feature>
<feature type="non-terminal residue" evidence="2">
    <location>
        <position position="1"/>
    </location>
</feature>
<proteinExistence type="predicted"/>
<feature type="compositionally biased region" description="Basic and acidic residues" evidence="1">
    <location>
        <begin position="79"/>
        <end position="95"/>
    </location>
</feature>
<dbReference type="AlphaFoldDB" id="A0A6J4S3T4"/>
<feature type="compositionally biased region" description="Basic and acidic residues" evidence="1">
    <location>
        <begin position="201"/>
        <end position="216"/>
    </location>
</feature>
<feature type="compositionally biased region" description="Basic residues" evidence="1">
    <location>
        <begin position="347"/>
        <end position="358"/>
    </location>
</feature>
<accession>A0A6J4S3T4</accession>
<feature type="region of interest" description="Disordered" evidence="1">
    <location>
        <begin position="343"/>
        <end position="396"/>
    </location>
</feature>
<feature type="non-terminal residue" evidence="2">
    <location>
        <position position="396"/>
    </location>
</feature>
<evidence type="ECO:0000256" key="1">
    <source>
        <dbReference type="SAM" id="MobiDB-lite"/>
    </source>
</evidence>
<dbReference type="EMBL" id="CADCVP010000129">
    <property type="protein sequence ID" value="CAA9488042.1"/>
    <property type="molecule type" value="Genomic_DNA"/>
</dbReference>
<sequence>GYLVGSLAPRPLADRRDHARVVEARRAVASRRVRRLLPARRRAGLLHEQPDHRSRHPGGDVRRRAVARLRGRPGPGGLDRQRGGDRDGPRGDQGRPVRLQRRSGRRGALALPPARLGCAGDGLDRDGRLLLDHPARRAGQRLPRRLGGSAVHPRLQLHHADLPHRRAELRQRPRRPADRPRGRPGHGRRGQHHAALGGRCRGVEQRRRRDQRDLPRHQPAVLRQQRGVGNHHRPRHRRLLPDRGRLRAGRLRGRSAHRARARRQRRRHLQRPLGLQLLRRGARHRRRVLRPDLAVGASGRRLRRARGPHVRRLRLALHAVGAAGADAAVLLRDAGLRALEGREQPALRRRGGGHHHSRGAPAAPLGPGIGGRGAGFRPRVPRVRAATRPAGGCAAL</sequence>
<feature type="compositionally biased region" description="Basic residues" evidence="1">
    <location>
        <begin position="182"/>
        <end position="192"/>
    </location>
</feature>